<gene>
    <name evidence="2" type="ORF">LIER_29003</name>
</gene>
<name>A0AAV3RKY8_LITER</name>
<organism evidence="2 3">
    <name type="scientific">Lithospermum erythrorhizon</name>
    <name type="common">Purple gromwell</name>
    <name type="synonym">Lithospermum officinale var. erythrorhizon</name>
    <dbReference type="NCBI Taxonomy" id="34254"/>
    <lineage>
        <taxon>Eukaryota</taxon>
        <taxon>Viridiplantae</taxon>
        <taxon>Streptophyta</taxon>
        <taxon>Embryophyta</taxon>
        <taxon>Tracheophyta</taxon>
        <taxon>Spermatophyta</taxon>
        <taxon>Magnoliopsida</taxon>
        <taxon>eudicotyledons</taxon>
        <taxon>Gunneridae</taxon>
        <taxon>Pentapetalae</taxon>
        <taxon>asterids</taxon>
        <taxon>lamiids</taxon>
        <taxon>Boraginales</taxon>
        <taxon>Boraginaceae</taxon>
        <taxon>Boraginoideae</taxon>
        <taxon>Lithospermeae</taxon>
        <taxon>Lithospermum</taxon>
    </lineage>
</organism>
<dbReference type="PANTHER" id="PTHR43242:SF1">
    <property type="entry name" value="NAD(P)-BINDING ROSSMANN-FOLD SUPERFAMILY PROTEIN"/>
    <property type="match status" value="1"/>
</dbReference>
<dbReference type="InterPro" id="IPR029903">
    <property type="entry name" value="RmlD-like-bd"/>
</dbReference>
<dbReference type="PANTHER" id="PTHR43242">
    <property type="entry name" value="NAD(P)-BINDING ROSSMANN-FOLD SUPERFAMILY PROTEIN"/>
    <property type="match status" value="1"/>
</dbReference>
<dbReference type="AlphaFoldDB" id="A0AAV3RKY8"/>
<accession>A0AAV3RKY8</accession>
<comment type="caution">
    <text evidence="2">The sequence shown here is derived from an EMBL/GenBank/DDBJ whole genome shotgun (WGS) entry which is preliminary data.</text>
</comment>
<feature type="domain" description="RmlD-like substrate binding" evidence="1">
    <location>
        <begin position="3"/>
        <end position="250"/>
    </location>
</feature>
<dbReference type="InterPro" id="IPR036291">
    <property type="entry name" value="NAD(P)-bd_dom_sf"/>
</dbReference>
<reference evidence="2 3" key="1">
    <citation type="submission" date="2024-01" db="EMBL/GenBank/DDBJ databases">
        <title>The complete chloroplast genome sequence of Lithospermum erythrorhizon: insights into the phylogenetic relationship among Boraginaceae species and the maternal lineages of purple gromwells.</title>
        <authorList>
            <person name="Okada T."/>
            <person name="Watanabe K."/>
        </authorList>
    </citation>
    <scope>NUCLEOTIDE SEQUENCE [LARGE SCALE GENOMIC DNA]</scope>
</reference>
<dbReference type="Gene3D" id="3.40.50.720">
    <property type="entry name" value="NAD(P)-binding Rossmann-like Domain"/>
    <property type="match status" value="1"/>
</dbReference>
<proteinExistence type="predicted"/>
<dbReference type="Pfam" id="PF04321">
    <property type="entry name" value="RmlD_sub_bind"/>
    <property type="match status" value="1"/>
</dbReference>
<evidence type="ECO:0000313" key="3">
    <source>
        <dbReference type="Proteomes" id="UP001454036"/>
    </source>
</evidence>
<dbReference type="EMBL" id="BAABME010009837">
    <property type="protein sequence ID" value="GAA0175911.1"/>
    <property type="molecule type" value="Genomic_DNA"/>
</dbReference>
<dbReference type="CDD" id="cd05254">
    <property type="entry name" value="dTDP_HR_like_SDR_e"/>
    <property type="match status" value="1"/>
</dbReference>
<dbReference type="Proteomes" id="UP001454036">
    <property type="component" value="Unassembled WGS sequence"/>
</dbReference>
<evidence type="ECO:0000259" key="1">
    <source>
        <dbReference type="Pfam" id="PF04321"/>
    </source>
</evidence>
<keyword evidence="3" id="KW-1185">Reference proteome</keyword>
<sequence length="252" mass="27973">MIEELVCCLQPDVVVNCAALSIPRACEMDPESAISINVPSALVKWLSTFGEISPLLIHLSTDQVYEGTKSFYNEEDDTIPVNVYGKSKVAAEKFISTNYRNYAILRSSIIYGPQSISPVPKSLPIQWIDGVLAKEEYANFFHDEYRCPVYIKDLVTIIVKITNKWISDGERRQHILNVGGPDRVSRIKMAEVVAEVRGYNNSVIKPVSASSVDRGVNSPSDISMDITRLIQIIGISPTSFTDGVRLTLDSET</sequence>
<dbReference type="SUPFAM" id="SSF51735">
    <property type="entry name" value="NAD(P)-binding Rossmann-fold domains"/>
    <property type="match status" value="1"/>
</dbReference>
<evidence type="ECO:0000313" key="2">
    <source>
        <dbReference type="EMBL" id="GAA0175911.1"/>
    </source>
</evidence>
<protein>
    <recommendedName>
        <fullName evidence="1">RmlD-like substrate binding domain-containing protein</fullName>
    </recommendedName>
</protein>